<comment type="caution">
    <text evidence="2">The sequence shown here is derived from an EMBL/GenBank/DDBJ whole genome shotgun (WGS) entry which is preliminary data.</text>
</comment>
<feature type="region of interest" description="Disordered" evidence="1">
    <location>
        <begin position="41"/>
        <end position="72"/>
    </location>
</feature>
<accession>A0A2G3DZ86</accession>
<name>A0A2G3DZ86_9FIRM</name>
<dbReference type="EMBL" id="PDYG01000134">
    <property type="protein sequence ID" value="PHU36348.1"/>
    <property type="molecule type" value="Genomic_DNA"/>
</dbReference>
<organism evidence="2 3">
    <name type="scientific">Agathobacter ruminis</name>
    <dbReference type="NCBI Taxonomy" id="1712665"/>
    <lineage>
        <taxon>Bacteria</taxon>
        <taxon>Bacillati</taxon>
        <taxon>Bacillota</taxon>
        <taxon>Clostridia</taxon>
        <taxon>Lachnospirales</taxon>
        <taxon>Lachnospiraceae</taxon>
        <taxon>Agathobacter</taxon>
    </lineage>
</organism>
<dbReference type="Proteomes" id="UP000224563">
    <property type="component" value="Unassembled WGS sequence"/>
</dbReference>
<proteinExistence type="predicted"/>
<evidence type="ECO:0000313" key="2">
    <source>
        <dbReference type="EMBL" id="PHU36348.1"/>
    </source>
</evidence>
<protein>
    <recommendedName>
        <fullName evidence="4">DUF4256 domain-containing protein</fullName>
    </recommendedName>
</protein>
<dbReference type="InterPro" id="IPR025352">
    <property type="entry name" value="DUF4256"/>
</dbReference>
<keyword evidence="3" id="KW-1185">Reference proteome</keyword>
<evidence type="ECO:0000256" key="1">
    <source>
        <dbReference type="SAM" id="MobiDB-lite"/>
    </source>
</evidence>
<gene>
    <name evidence="2" type="ORF">CSX02_12245</name>
</gene>
<dbReference type="AlphaFoldDB" id="A0A2G3DZ86"/>
<sequence length="148" mass="16976">MLEILKARFQDNKNLHMELSWPDVEKRLLEHPDSVDVLRRMEESGGEPDTIGYDEKALQGRAKNPPSGSAERKAKEIGVLIMTEELYRRLQSLGEFDLKTSSWITTPDDIRDKGGALFCERRYGTVFTFHNGADSYYSVRGFRGYTLI</sequence>
<dbReference type="Pfam" id="PF14066">
    <property type="entry name" value="DUF4256"/>
    <property type="match status" value="1"/>
</dbReference>
<dbReference type="RefSeq" id="WP_099386888.1">
    <property type="nucleotide sequence ID" value="NZ_JANSWH010000042.1"/>
</dbReference>
<reference evidence="2 3" key="1">
    <citation type="submission" date="2017-10" db="EMBL/GenBank/DDBJ databases">
        <title>Resolving the taxonomy of Roseburia spp., Eubacterium rectale and Agathobacter spp. through phylogenomic analysis.</title>
        <authorList>
            <person name="Sheridan P.O."/>
            <person name="Walker A.W."/>
            <person name="Duncan S.H."/>
            <person name="Scott K.P."/>
            <person name="Toole P.W.O."/>
            <person name="Luis P."/>
            <person name="Flint H.J."/>
        </authorList>
    </citation>
    <scope>NUCLEOTIDE SEQUENCE [LARGE SCALE GENOMIC DNA]</scope>
    <source>
        <strain evidence="2 3">JK623</strain>
    </source>
</reference>
<evidence type="ECO:0000313" key="3">
    <source>
        <dbReference type="Proteomes" id="UP000224563"/>
    </source>
</evidence>
<reference evidence="2 3" key="2">
    <citation type="submission" date="2017-10" db="EMBL/GenBank/DDBJ databases">
        <authorList>
            <person name="Banno H."/>
            <person name="Chua N.-H."/>
        </authorList>
    </citation>
    <scope>NUCLEOTIDE SEQUENCE [LARGE SCALE GENOMIC DNA]</scope>
    <source>
        <strain evidence="2 3">JK623</strain>
    </source>
</reference>
<evidence type="ECO:0008006" key="4">
    <source>
        <dbReference type="Google" id="ProtNLM"/>
    </source>
</evidence>